<gene>
    <name evidence="1" type="ORF">AMPC_35990</name>
</gene>
<dbReference type="Proteomes" id="UP001162734">
    <property type="component" value="Chromosome"/>
</dbReference>
<evidence type="ECO:0000313" key="2">
    <source>
        <dbReference type="Proteomes" id="UP001162734"/>
    </source>
</evidence>
<reference evidence="2" key="1">
    <citation type="journal article" date="2022" name="Int. J. Syst. Evol. Microbiol.">
        <title>Anaeromyxobacter oryzae sp. nov., Anaeromyxobacter diazotrophicus sp. nov. and Anaeromyxobacter paludicola sp. nov., isolated from paddy soils.</title>
        <authorList>
            <person name="Itoh H."/>
            <person name="Xu Z."/>
            <person name="Mise K."/>
            <person name="Masuda Y."/>
            <person name="Ushijima N."/>
            <person name="Hayakawa C."/>
            <person name="Shiratori Y."/>
            <person name="Senoo K."/>
        </authorList>
    </citation>
    <scope>NUCLEOTIDE SEQUENCE [LARGE SCALE GENOMIC DNA]</scope>
    <source>
        <strain evidence="2">Red630</strain>
    </source>
</reference>
<accession>A0ABM7XF52</accession>
<proteinExistence type="predicted"/>
<dbReference type="EMBL" id="AP025592">
    <property type="protein sequence ID" value="BDG10486.1"/>
    <property type="molecule type" value="Genomic_DNA"/>
</dbReference>
<organism evidence="1 2">
    <name type="scientific">Anaeromyxobacter paludicola</name>
    <dbReference type="NCBI Taxonomy" id="2918171"/>
    <lineage>
        <taxon>Bacteria</taxon>
        <taxon>Pseudomonadati</taxon>
        <taxon>Myxococcota</taxon>
        <taxon>Myxococcia</taxon>
        <taxon>Myxococcales</taxon>
        <taxon>Cystobacterineae</taxon>
        <taxon>Anaeromyxobacteraceae</taxon>
        <taxon>Anaeromyxobacter</taxon>
    </lineage>
</organism>
<dbReference type="RefSeq" id="WP_248342995.1">
    <property type="nucleotide sequence ID" value="NZ_AP025592.1"/>
</dbReference>
<protein>
    <submittedName>
        <fullName evidence="1">Uncharacterized protein</fullName>
    </submittedName>
</protein>
<evidence type="ECO:0000313" key="1">
    <source>
        <dbReference type="EMBL" id="BDG10486.1"/>
    </source>
</evidence>
<sequence length="71" mass="8045">MELSSQAAQALDVVRRTGAELTYEVTEICHSKRWRLSVRWVAGSGERQRLGLLYSEDRAGLEALRERLAQA</sequence>
<keyword evidence="2" id="KW-1185">Reference proteome</keyword>
<name>A0ABM7XF52_9BACT</name>